<dbReference type="PANTHER" id="PTHR47843:SF2">
    <property type="entry name" value="BTB DOMAIN-CONTAINING PROTEIN"/>
    <property type="match status" value="1"/>
</dbReference>
<evidence type="ECO:0000259" key="1">
    <source>
        <dbReference type="PROSITE" id="PS50097"/>
    </source>
</evidence>
<evidence type="ECO:0000313" key="3">
    <source>
        <dbReference type="Proteomes" id="UP000054337"/>
    </source>
</evidence>
<dbReference type="AlphaFoldDB" id="W7EBY7"/>
<dbReference type="OrthoDB" id="3673983at2759"/>
<dbReference type="RefSeq" id="XP_014551232.1">
    <property type="nucleotide sequence ID" value="XM_014695746.1"/>
</dbReference>
<dbReference type="PANTHER" id="PTHR47843">
    <property type="entry name" value="BTB DOMAIN-CONTAINING PROTEIN-RELATED"/>
    <property type="match status" value="1"/>
</dbReference>
<organism evidence="2 3">
    <name type="scientific">Bipolaris victoriae (strain FI3)</name>
    <name type="common">Victoria blight of oats agent</name>
    <name type="synonym">Cochliobolus victoriae</name>
    <dbReference type="NCBI Taxonomy" id="930091"/>
    <lineage>
        <taxon>Eukaryota</taxon>
        <taxon>Fungi</taxon>
        <taxon>Dikarya</taxon>
        <taxon>Ascomycota</taxon>
        <taxon>Pezizomycotina</taxon>
        <taxon>Dothideomycetes</taxon>
        <taxon>Pleosporomycetidae</taxon>
        <taxon>Pleosporales</taxon>
        <taxon>Pleosporineae</taxon>
        <taxon>Pleosporaceae</taxon>
        <taxon>Bipolaris</taxon>
    </lineage>
</organism>
<dbReference type="GeneID" id="26254713"/>
<dbReference type="Proteomes" id="UP000054337">
    <property type="component" value="Unassembled WGS sequence"/>
</dbReference>
<name>W7EBY7_BIPV3</name>
<keyword evidence="3" id="KW-1185">Reference proteome</keyword>
<dbReference type="CDD" id="cd18186">
    <property type="entry name" value="BTB_POZ_ZBTB_KLHL-like"/>
    <property type="match status" value="1"/>
</dbReference>
<evidence type="ECO:0000313" key="2">
    <source>
        <dbReference type="EMBL" id="EUN21657.1"/>
    </source>
</evidence>
<proteinExistence type="predicted"/>
<dbReference type="InterPro" id="IPR011333">
    <property type="entry name" value="SKP1/BTB/POZ_sf"/>
</dbReference>
<sequence>MPDTGNTRKRHLDEASDLKARKKLRLPIDEGPMLTSEPVKVIVGISETTYFVDEAHLRASSDFFNKVLDGDWKESATRTVTLSKNMPRAFSIYAKWLYSGCLYMTEPDDRTYDKNLEMTIDKEYNKLNECYELADFLQAIDFKEACVDWIIDKMVAYNEYAFYVAGIIYAHSLKSSPHRQFTIDCALNFWQKGSFELILDKEFPQDFHKDLIHALGLPIRNGFKTVPVKTYFKNIDMCKYHEHTKNNKPCYKTMIIQIERTYGDQKDTSIRVGRPG</sequence>
<dbReference type="SUPFAM" id="SSF54695">
    <property type="entry name" value="POZ domain"/>
    <property type="match status" value="1"/>
</dbReference>
<dbReference type="InterPro" id="IPR000210">
    <property type="entry name" value="BTB/POZ_dom"/>
</dbReference>
<dbReference type="PROSITE" id="PS50097">
    <property type="entry name" value="BTB"/>
    <property type="match status" value="1"/>
</dbReference>
<dbReference type="EMBL" id="KI968839">
    <property type="protein sequence ID" value="EUN21657.1"/>
    <property type="molecule type" value="Genomic_DNA"/>
</dbReference>
<dbReference type="HOGENOM" id="CLU_068279_3_0_1"/>
<accession>W7EBY7</accession>
<protein>
    <recommendedName>
        <fullName evidence="1">BTB domain-containing protein</fullName>
    </recommendedName>
</protein>
<dbReference type="Gene3D" id="3.30.710.10">
    <property type="entry name" value="Potassium Channel Kv1.1, Chain A"/>
    <property type="match status" value="1"/>
</dbReference>
<reference evidence="2 3" key="1">
    <citation type="journal article" date="2013" name="PLoS Genet.">
        <title>Comparative genome structure, secondary metabolite, and effector coding capacity across Cochliobolus pathogens.</title>
        <authorList>
            <person name="Condon B.J."/>
            <person name="Leng Y."/>
            <person name="Wu D."/>
            <person name="Bushley K.E."/>
            <person name="Ohm R.A."/>
            <person name="Otillar R."/>
            <person name="Martin J."/>
            <person name="Schackwitz W."/>
            <person name="Grimwood J."/>
            <person name="MohdZainudin N."/>
            <person name="Xue C."/>
            <person name="Wang R."/>
            <person name="Manning V.A."/>
            <person name="Dhillon B."/>
            <person name="Tu Z.J."/>
            <person name="Steffenson B.J."/>
            <person name="Salamov A."/>
            <person name="Sun H."/>
            <person name="Lowry S."/>
            <person name="LaButti K."/>
            <person name="Han J."/>
            <person name="Copeland A."/>
            <person name="Lindquist E."/>
            <person name="Barry K."/>
            <person name="Schmutz J."/>
            <person name="Baker S.E."/>
            <person name="Ciuffetti L.M."/>
            <person name="Grigoriev I.V."/>
            <person name="Zhong S."/>
            <person name="Turgeon B.G."/>
        </authorList>
    </citation>
    <scope>NUCLEOTIDE SEQUENCE [LARGE SCALE GENOMIC DNA]</scope>
    <source>
        <strain evidence="2 3">FI3</strain>
    </source>
</reference>
<feature type="domain" description="BTB" evidence="1">
    <location>
        <begin position="39"/>
        <end position="106"/>
    </location>
</feature>
<gene>
    <name evidence="2" type="ORF">COCVIDRAFT_31206</name>
</gene>